<accession>A0A7X3FFA3</accession>
<organism evidence="2 3">
    <name type="scientific">Paenibacillus lutrae</name>
    <dbReference type="NCBI Taxonomy" id="2078573"/>
    <lineage>
        <taxon>Bacteria</taxon>
        <taxon>Bacillati</taxon>
        <taxon>Bacillota</taxon>
        <taxon>Bacilli</taxon>
        <taxon>Bacillales</taxon>
        <taxon>Paenibacillaceae</taxon>
        <taxon>Paenibacillus</taxon>
    </lineage>
</organism>
<dbReference type="RefSeq" id="WP_157333054.1">
    <property type="nucleotide sequence ID" value="NZ_RHLK01000002.1"/>
</dbReference>
<sequence length="325" mass="36564">MSNRKPSWYGIVKENDADKGMFTEKMKQIVIERVEHNRYKKMNHAFIKVLFPVAAAGLMLSILIVPLTNSWPAIFPLKQGGDSNGSMSPPGASGNDVTLNYEPAADVKIIPETDKAIRRDRLERIPLSSVTIKEVVASEGMGKYGKYVEYRKEGDPNPFFGYDSTNFLSSVIEGVYEIGYGALSDVKFRKSDAFGFSNVRLDGKCGPERRCTYWISQENNNIIANYQMDAATIYEEDLDGDGVTEAVVLTHDQDVYIYKNIAGVIKSIDVQAALQATFRDTVTYDPVQRTFQISSTLESRKYRYAAGMDKLELLERRELTYKGTM</sequence>
<evidence type="ECO:0000313" key="2">
    <source>
        <dbReference type="EMBL" id="MVO98654.1"/>
    </source>
</evidence>
<feature type="transmembrane region" description="Helical" evidence="1">
    <location>
        <begin position="45"/>
        <end position="67"/>
    </location>
</feature>
<gene>
    <name evidence="2" type="ORF">EDM21_03760</name>
</gene>
<name>A0A7X3FFA3_9BACL</name>
<protein>
    <submittedName>
        <fullName evidence="2">Uncharacterized protein</fullName>
    </submittedName>
</protein>
<keyword evidence="3" id="KW-1185">Reference proteome</keyword>
<reference evidence="2 3" key="1">
    <citation type="journal article" date="2019" name="Microorganisms">
        <title>Paenibacillus lutrae sp. nov., A Chitinolytic Species Isolated from A River Otter in Castril Natural Park, Granada, Spain.</title>
        <authorList>
            <person name="Rodriguez M."/>
            <person name="Reina J.C."/>
            <person name="Bejar V."/>
            <person name="Llamas I."/>
        </authorList>
    </citation>
    <scope>NUCLEOTIDE SEQUENCE [LARGE SCALE GENOMIC DNA]</scope>
    <source>
        <strain evidence="2 3">N10</strain>
    </source>
</reference>
<keyword evidence="1" id="KW-0472">Membrane</keyword>
<dbReference type="EMBL" id="RHLK01000002">
    <property type="protein sequence ID" value="MVO98654.1"/>
    <property type="molecule type" value="Genomic_DNA"/>
</dbReference>
<keyword evidence="1" id="KW-1133">Transmembrane helix</keyword>
<evidence type="ECO:0000313" key="3">
    <source>
        <dbReference type="Proteomes" id="UP000490800"/>
    </source>
</evidence>
<dbReference type="OrthoDB" id="2538584at2"/>
<keyword evidence="1" id="KW-0812">Transmembrane</keyword>
<evidence type="ECO:0000256" key="1">
    <source>
        <dbReference type="SAM" id="Phobius"/>
    </source>
</evidence>
<dbReference type="AlphaFoldDB" id="A0A7X3FFA3"/>
<dbReference type="Proteomes" id="UP000490800">
    <property type="component" value="Unassembled WGS sequence"/>
</dbReference>
<proteinExistence type="predicted"/>
<comment type="caution">
    <text evidence="2">The sequence shown here is derived from an EMBL/GenBank/DDBJ whole genome shotgun (WGS) entry which is preliminary data.</text>
</comment>